<dbReference type="GO" id="GO:0005783">
    <property type="term" value="C:endoplasmic reticulum"/>
    <property type="evidence" value="ECO:0007669"/>
    <property type="project" value="UniProtKB-SubCell"/>
</dbReference>
<dbReference type="GO" id="GO:0006614">
    <property type="term" value="P:SRP-dependent cotranslational protein targeting to membrane"/>
    <property type="evidence" value="ECO:0007669"/>
    <property type="project" value="InterPro"/>
</dbReference>
<dbReference type="GO" id="GO:0005829">
    <property type="term" value="C:cytosol"/>
    <property type="evidence" value="ECO:0007669"/>
    <property type="project" value="UniProtKB-ARBA"/>
</dbReference>
<dbReference type="GO" id="GO:0005509">
    <property type="term" value="F:calcium ion binding"/>
    <property type="evidence" value="ECO:0007669"/>
    <property type="project" value="InterPro"/>
</dbReference>
<dbReference type="GO" id="GO:0008312">
    <property type="term" value="F:7S RNA binding"/>
    <property type="evidence" value="ECO:0007669"/>
    <property type="project" value="InterPro"/>
</dbReference>
<evidence type="ECO:0000256" key="11">
    <source>
        <dbReference type="ARBA" id="ARBA00023135"/>
    </source>
</evidence>
<dbReference type="FunFam" id="1.10.238.10:FF:000007">
    <property type="entry name" value="Putative myosin regulatory light chain sqh"/>
    <property type="match status" value="1"/>
</dbReference>
<dbReference type="InterPro" id="IPR038253">
    <property type="entry name" value="SRP68_N_sf"/>
</dbReference>
<evidence type="ECO:0000256" key="15">
    <source>
        <dbReference type="ARBA" id="ARBA00083741"/>
    </source>
</evidence>
<keyword evidence="5" id="KW-0963">Cytoplasm</keyword>
<dbReference type="CDD" id="cd00051">
    <property type="entry name" value="EFh"/>
    <property type="match status" value="2"/>
</dbReference>
<keyword evidence="12" id="KW-0539">Nucleus</keyword>
<evidence type="ECO:0000256" key="12">
    <source>
        <dbReference type="ARBA" id="ARBA00023242"/>
    </source>
</evidence>
<keyword evidence="7" id="KW-0677">Repeat</keyword>
<evidence type="ECO:0000256" key="5">
    <source>
        <dbReference type="ARBA" id="ARBA00022490"/>
    </source>
</evidence>
<keyword evidence="8" id="KW-0256">Endoplasmic reticulum</keyword>
<evidence type="ECO:0000256" key="7">
    <source>
        <dbReference type="ARBA" id="ARBA00022737"/>
    </source>
</evidence>
<dbReference type="InterPro" id="IPR002048">
    <property type="entry name" value="EF_hand_dom"/>
</dbReference>
<dbReference type="GO" id="GO:0005786">
    <property type="term" value="C:signal recognition particle, endoplasmic reticulum targeting"/>
    <property type="evidence" value="ECO:0007669"/>
    <property type="project" value="UniProtKB-KW"/>
</dbReference>
<evidence type="ECO:0000256" key="1">
    <source>
        <dbReference type="ARBA" id="ARBA00004240"/>
    </source>
</evidence>
<evidence type="ECO:0000256" key="16">
    <source>
        <dbReference type="SAM" id="MobiDB-lite"/>
    </source>
</evidence>
<evidence type="ECO:0000256" key="8">
    <source>
        <dbReference type="ARBA" id="ARBA00022824"/>
    </source>
</evidence>
<dbReference type="InterPro" id="IPR026258">
    <property type="entry name" value="SRP68"/>
</dbReference>
<feature type="domain" description="EF-hand" evidence="17">
    <location>
        <begin position="689"/>
        <end position="724"/>
    </location>
</feature>
<keyword evidence="9" id="KW-0106">Calcium</keyword>
<dbReference type="SUPFAM" id="SSF47473">
    <property type="entry name" value="EF-hand"/>
    <property type="match status" value="1"/>
</dbReference>
<dbReference type="InterPro" id="IPR018247">
    <property type="entry name" value="EF_Hand_1_Ca_BS"/>
</dbReference>
<feature type="region of interest" description="Disordered" evidence="16">
    <location>
        <begin position="635"/>
        <end position="679"/>
    </location>
</feature>
<dbReference type="GO" id="GO:0005047">
    <property type="term" value="F:signal recognition particle binding"/>
    <property type="evidence" value="ECO:0007669"/>
    <property type="project" value="InterPro"/>
</dbReference>
<evidence type="ECO:0000256" key="6">
    <source>
        <dbReference type="ARBA" id="ARBA00022723"/>
    </source>
</evidence>
<dbReference type="PANTHER" id="PTHR12860:SF0">
    <property type="entry name" value="SIGNAL RECOGNITION PARTICLE SUBUNIT SRP68"/>
    <property type="match status" value="1"/>
</dbReference>
<proteinExistence type="evidence at transcript level"/>
<evidence type="ECO:0000256" key="10">
    <source>
        <dbReference type="ARBA" id="ARBA00022884"/>
    </source>
</evidence>
<keyword evidence="13" id="KW-0687">Ribonucleoprotein</keyword>
<evidence type="ECO:0000313" key="18">
    <source>
        <dbReference type="EMBL" id="SVE93565.1"/>
    </source>
</evidence>
<name>A0A4Y7NMW4_9CRUS</name>
<dbReference type="InterPro" id="IPR011992">
    <property type="entry name" value="EF-hand-dom_pair"/>
</dbReference>
<dbReference type="GO" id="GO:0005730">
    <property type="term" value="C:nucleolus"/>
    <property type="evidence" value="ECO:0007669"/>
    <property type="project" value="UniProtKB-SubCell"/>
</dbReference>
<dbReference type="FunFam" id="1.10.3450.40:FF:000001">
    <property type="entry name" value="Signal recognition particle subunit SRP68"/>
    <property type="match status" value="1"/>
</dbReference>
<feature type="compositionally biased region" description="Low complexity" evidence="16">
    <location>
        <begin position="648"/>
        <end position="666"/>
    </location>
</feature>
<comment type="similarity">
    <text evidence="4">Belongs to the SRP68 family.</text>
</comment>
<evidence type="ECO:0000256" key="9">
    <source>
        <dbReference type="ARBA" id="ARBA00022837"/>
    </source>
</evidence>
<dbReference type="PANTHER" id="PTHR12860">
    <property type="entry name" value="SIGNAL RECOGNITION PARTICLE 68 KDA PROTEIN"/>
    <property type="match status" value="1"/>
</dbReference>
<comment type="subcellular location">
    <subcellularLocation>
        <location evidence="2">Cytoplasm</location>
    </subcellularLocation>
    <subcellularLocation>
        <location evidence="1">Endoplasmic reticulum</location>
    </subcellularLocation>
    <subcellularLocation>
        <location evidence="3">Nucleus</location>
        <location evidence="3">Nucleolus</location>
    </subcellularLocation>
</comment>
<dbReference type="Gene3D" id="1.10.238.10">
    <property type="entry name" value="EF-hand"/>
    <property type="match status" value="2"/>
</dbReference>
<dbReference type="GO" id="GO:0030942">
    <property type="term" value="F:endoplasmic reticulum signal peptide binding"/>
    <property type="evidence" value="ECO:0007669"/>
    <property type="project" value="InterPro"/>
</dbReference>
<evidence type="ECO:0000256" key="4">
    <source>
        <dbReference type="ARBA" id="ARBA00009352"/>
    </source>
</evidence>
<feature type="region of interest" description="Disordered" evidence="16">
    <location>
        <begin position="1"/>
        <end position="23"/>
    </location>
</feature>
<dbReference type="GO" id="GO:0009791">
    <property type="term" value="P:post-embryonic development"/>
    <property type="evidence" value="ECO:0007669"/>
    <property type="project" value="UniProtKB-ARBA"/>
</dbReference>
<dbReference type="CDD" id="cd15481">
    <property type="entry name" value="SRP68-RBD"/>
    <property type="match status" value="1"/>
</dbReference>
<dbReference type="AlphaFoldDB" id="A0A4Y7NMW4"/>
<organism evidence="18">
    <name type="scientific">Scapholeberis mucronata</name>
    <dbReference type="NCBI Taxonomy" id="202097"/>
    <lineage>
        <taxon>Eukaryota</taxon>
        <taxon>Metazoa</taxon>
        <taxon>Ecdysozoa</taxon>
        <taxon>Arthropoda</taxon>
        <taxon>Crustacea</taxon>
        <taxon>Branchiopoda</taxon>
        <taxon>Diplostraca</taxon>
        <taxon>Cladocera</taxon>
        <taxon>Anomopoda</taxon>
        <taxon>Daphniidae</taxon>
        <taxon>Scapholeberis</taxon>
    </lineage>
</organism>
<accession>A0A4Y7NMW4</accession>
<evidence type="ECO:0000256" key="14">
    <source>
        <dbReference type="ARBA" id="ARBA00029498"/>
    </source>
</evidence>
<dbReference type="InterPro" id="IPR034652">
    <property type="entry name" value="SRP68-RBD"/>
</dbReference>
<evidence type="ECO:0000256" key="3">
    <source>
        <dbReference type="ARBA" id="ARBA00004604"/>
    </source>
</evidence>
<dbReference type="PROSITE" id="PS50222">
    <property type="entry name" value="EF_HAND_2"/>
    <property type="match status" value="2"/>
</dbReference>
<keyword evidence="6" id="KW-0479">Metal-binding</keyword>
<dbReference type="PROSITE" id="PS00018">
    <property type="entry name" value="EF_HAND_1"/>
    <property type="match status" value="1"/>
</dbReference>
<keyword evidence="11" id="KW-0733">Signal recognition particle</keyword>
<evidence type="ECO:0000259" key="17">
    <source>
        <dbReference type="PROSITE" id="PS50222"/>
    </source>
</evidence>
<feature type="domain" description="EF-hand" evidence="17">
    <location>
        <begin position="759"/>
        <end position="793"/>
    </location>
</feature>
<sequence length="838" mass="93621">MTVVASSASEAKSGTQRPQDKTTESVYTLPLLKVIREAQQQHGLRHGDYQRYRTYCSSRLHRMRKVLHLPQGDKKGFKKREVTLDNLKDEKYLYLPLIQAERAWGYAMQLKQESNTEPRKKFHLISRLRKAVSHSSHLEYICQSPLCDARTKLEAQAYSAWMQGTLFFELQDWKQASEKLMLSQTIYEKLASALNEEEQVLYKQRVEELNPNLRYCAYNIGDSSAQQDLLNMRSKGGKSELDVLIAQTREKQAANLLEVTWRGRTVPVRSEKIRVFLLAYQGMDSSLEEHSDSEEKLSSYETILLDCKEAIQSLKEELAATGKLKGDNLTAQLNSQQYLLSYLTFLRATLTIDRNLVMVDVFKKNLAAFQSGESKKVAKPQEGVKLYEAMVQLSSELQQLQGLESDKSLQNDLELLSKIFKAFRCYYTALTCQGNRQWAEALALYQRAETYIKQAEGKKLGDSELVKYGRAGQDLSNLRSLVNAGKCAAHAQNILGVEDIKAAMSGLSVRSKKSLALRLDEFVEDSSLTSTAPNVIKLPPPMVPVPCKPLFFDLALNHVAFPSLAENMENKKSASGAGITGFVKGLWGWGGRGLKMLFAYLCLFHIALDVTGENGQERRVIAAVVRIMHLGDVEKKKKKKKKEEDAPAEAAPAPAPAPAAGSTKSGSTGGSRKEVKRSGSNVFSMFSQKQVAEFKEGFQLMDRDKDGILGKNDLRATYDELGRIASEKELDEMLHDAPGPINFTMLLTMFAERQSGGADDDEVVINAFKSFDDGTGHIDGENLRHALMTWGEKFSGKEVDDAFAEMTIDNQNRIDTQKLIEMLTSSPASEETEGEAAA</sequence>
<dbReference type="Pfam" id="PF16969">
    <property type="entry name" value="SRP68"/>
    <property type="match status" value="1"/>
</dbReference>
<evidence type="ECO:0000256" key="13">
    <source>
        <dbReference type="ARBA" id="ARBA00023274"/>
    </source>
</evidence>
<dbReference type="Gene3D" id="1.10.3450.40">
    <property type="entry name" value="Signal recognition particle, SRP68 subunit, RNA-binding domain"/>
    <property type="match status" value="1"/>
</dbReference>
<gene>
    <name evidence="18" type="primary">EOG090X04NF</name>
</gene>
<dbReference type="EMBL" id="LR023946">
    <property type="protein sequence ID" value="SVE93565.1"/>
    <property type="molecule type" value="mRNA"/>
</dbReference>
<keyword evidence="10" id="KW-0694">RNA-binding</keyword>
<protein>
    <recommendedName>
        <fullName evidence="14">Signal recognition particle subunit SRP68</fullName>
    </recommendedName>
    <alternativeName>
        <fullName evidence="15">Signal recognition particle 68 kDa protein</fullName>
    </alternativeName>
</protein>
<reference evidence="18" key="1">
    <citation type="submission" date="2018-08" db="EMBL/GenBank/DDBJ databases">
        <authorList>
            <person name="Cornetti L."/>
        </authorList>
    </citation>
    <scope>NUCLEOTIDE SEQUENCE</scope>
    <source>
        <strain evidence="18">BE-ASS</strain>
    </source>
</reference>
<dbReference type="SMART" id="SM00054">
    <property type="entry name" value="EFh"/>
    <property type="match status" value="3"/>
</dbReference>
<evidence type="ECO:0000256" key="2">
    <source>
        <dbReference type="ARBA" id="ARBA00004496"/>
    </source>
</evidence>
<feature type="compositionally biased region" description="Polar residues" evidence="16">
    <location>
        <begin position="1"/>
        <end position="17"/>
    </location>
</feature>